<dbReference type="InterPro" id="IPR023352">
    <property type="entry name" value="MAPEG-like_dom_sf"/>
</dbReference>
<keyword evidence="4 5" id="KW-0472">Membrane</keyword>
<name>A0A8H7PQ66_MORIS</name>
<keyword evidence="7" id="KW-1185">Reference proteome</keyword>
<organism evidence="6 7">
    <name type="scientific">Mortierella isabellina</name>
    <name type="common">Filamentous fungus</name>
    <name type="synonym">Umbelopsis isabellina</name>
    <dbReference type="NCBI Taxonomy" id="91625"/>
    <lineage>
        <taxon>Eukaryota</taxon>
        <taxon>Fungi</taxon>
        <taxon>Fungi incertae sedis</taxon>
        <taxon>Mucoromycota</taxon>
        <taxon>Mucoromycotina</taxon>
        <taxon>Umbelopsidomycetes</taxon>
        <taxon>Umbelopsidales</taxon>
        <taxon>Umbelopsidaceae</taxon>
        <taxon>Umbelopsis</taxon>
    </lineage>
</organism>
<reference evidence="6" key="1">
    <citation type="submission" date="2020-12" db="EMBL/GenBank/DDBJ databases">
        <title>Metabolic potential, ecology and presence of endohyphal bacteria is reflected in genomic diversity of Mucoromycotina.</title>
        <authorList>
            <person name="Muszewska A."/>
            <person name="Okrasinska A."/>
            <person name="Steczkiewicz K."/>
            <person name="Drgas O."/>
            <person name="Orlowska M."/>
            <person name="Perlinska-Lenart U."/>
            <person name="Aleksandrzak-Piekarczyk T."/>
            <person name="Szatraj K."/>
            <person name="Zielenkiewicz U."/>
            <person name="Pilsyk S."/>
            <person name="Malc E."/>
            <person name="Mieczkowski P."/>
            <person name="Kruszewska J.S."/>
            <person name="Biernat P."/>
            <person name="Pawlowska J."/>
        </authorList>
    </citation>
    <scope>NUCLEOTIDE SEQUENCE</scope>
    <source>
        <strain evidence="6">WA0000067209</strain>
    </source>
</reference>
<dbReference type="OrthoDB" id="5568734at2759"/>
<evidence type="ECO:0000256" key="2">
    <source>
        <dbReference type="ARBA" id="ARBA00022692"/>
    </source>
</evidence>
<evidence type="ECO:0000256" key="3">
    <source>
        <dbReference type="ARBA" id="ARBA00022989"/>
    </source>
</evidence>
<dbReference type="AlphaFoldDB" id="A0A8H7PQ66"/>
<protein>
    <submittedName>
        <fullName evidence="6">Uncharacterized protein</fullName>
    </submittedName>
</protein>
<dbReference type="Proteomes" id="UP000654370">
    <property type="component" value="Unassembled WGS sequence"/>
</dbReference>
<dbReference type="SUPFAM" id="SSF161084">
    <property type="entry name" value="MAPEG domain-like"/>
    <property type="match status" value="1"/>
</dbReference>
<feature type="transmembrane region" description="Helical" evidence="5">
    <location>
        <begin position="12"/>
        <end position="32"/>
    </location>
</feature>
<proteinExistence type="predicted"/>
<dbReference type="Pfam" id="PF01124">
    <property type="entry name" value="MAPEG"/>
    <property type="match status" value="1"/>
</dbReference>
<keyword evidence="2 5" id="KW-0812">Transmembrane</keyword>
<keyword evidence="3 5" id="KW-1133">Transmembrane helix</keyword>
<dbReference type="GO" id="GO:0016020">
    <property type="term" value="C:membrane"/>
    <property type="evidence" value="ECO:0007669"/>
    <property type="project" value="UniProtKB-SubCell"/>
</dbReference>
<evidence type="ECO:0000313" key="6">
    <source>
        <dbReference type="EMBL" id="KAG2178143.1"/>
    </source>
</evidence>
<dbReference type="InterPro" id="IPR001129">
    <property type="entry name" value="Membr-assoc_MAPEG"/>
</dbReference>
<sequence>MVSAQEVLDTQIATVFITFLFWVFTLVPTRIAQRRSGYDNNNPRQGNDKLDGWGLRAYNSNLNALEALVFITAAECMNIFGARKDEGVGAATMAFSIIFIVCRAVNPPIDPSHHVPF</sequence>
<gene>
    <name evidence="6" type="ORF">INT43_003396</name>
</gene>
<comment type="caution">
    <text evidence="6">The sequence shown here is derived from an EMBL/GenBank/DDBJ whole genome shotgun (WGS) entry which is preliminary data.</text>
</comment>
<evidence type="ECO:0000256" key="5">
    <source>
        <dbReference type="SAM" id="Phobius"/>
    </source>
</evidence>
<accession>A0A8H7PQ66</accession>
<dbReference type="EMBL" id="JAEPQZ010000008">
    <property type="protein sequence ID" value="KAG2178143.1"/>
    <property type="molecule type" value="Genomic_DNA"/>
</dbReference>
<evidence type="ECO:0000256" key="4">
    <source>
        <dbReference type="ARBA" id="ARBA00023136"/>
    </source>
</evidence>
<evidence type="ECO:0000313" key="7">
    <source>
        <dbReference type="Proteomes" id="UP000654370"/>
    </source>
</evidence>
<evidence type="ECO:0000256" key="1">
    <source>
        <dbReference type="ARBA" id="ARBA00004370"/>
    </source>
</evidence>
<comment type="subcellular location">
    <subcellularLocation>
        <location evidence="1">Membrane</location>
    </subcellularLocation>
</comment>